<proteinExistence type="predicted"/>
<organism evidence="2 3">
    <name type="scientific">Favolaschia claudopus</name>
    <dbReference type="NCBI Taxonomy" id="2862362"/>
    <lineage>
        <taxon>Eukaryota</taxon>
        <taxon>Fungi</taxon>
        <taxon>Dikarya</taxon>
        <taxon>Basidiomycota</taxon>
        <taxon>Agaricomycotina</taxon>
        <taxon>Agaricomycetes</taxon>
        <taxon>Agaricomycetidae</taxon>
        <taxon>Agaricales</taxon>
        <taxon>Marasmiineae</taxon>
        <taxon>Mycenaceae</taxon>
        <taxon>Favolaschia</taxon>
    </lineage>
</organism>
<feature type="compositionally biased region" description="Basic and acidic residues" evidence="1">
    <location>
        <begin position="253"/>
        <end position="264"/>
    </location>
</feature>
<gene>
    <name evidence="2" type="ORF">R3P38DRAFT_2764919</name>
</gene>
<dbReference type="Proteomes" id="UP001362999">
    <property type="component" value="Unassembled WGS sequence"/>
</dbReference>
<feature type="region of interest" description="Disordered" evidence="1">
    <location>
        <begin position="239"/>
        <end position="279"/>
    </location>
</feature>
<accession>A0AAW0DCN5</accession>
<name>A0AAW0DCN5_9AGAR</name>
<dbReference type="EMBL" id="JAWWNJ010000009">
    <property type="protein sequence ID" value="KAK7049052.1"/>
    <property type="molecule type" value="Genomic_DNA"/>
</dbReference>
<keyword evidence="3" id="KW-1185">Reference proteome</keyword>
<evidence type="ECO:0000313" key="2">
    <source>
        <dbReference type="EMBL" id="KAK7049052.1"/>
    </source>
</evidence>
<reference evidence="2 3" key="1">
    <citation type="journal article" date="2024" name="J Genomics">
        <title>Draft genome sequencing and assembly of Favolaschia claudopus CIRM-BRFM 2984 isolated from oak limbs.</title>
        <authorList>
            <person name="Navarro D."/>
            <person name="Drula E."/>
            <person name="Chaduli D."/>
            <person name="Cazenave R."/>
            <person name="Ahrendt S."/>
            <person name="Wang J."/>
            <person name="Lipzen A."/>
            <person name="Daum C."/>
            <person name="Barry K."/>
            <person name="Grigoriev I.V."/>
            <person name="Favel A."/>
            <person name="Rosso M.N."/>
            <person name="Martin F."/>
        </authorList>
    </citation>
    <scope>NUCLEOTIDE SEQUENCE [LARGE SCALE GENOMIC DNA]</scope>
    <source>
        <strain evidence="2 3">CIRM-BRFM 2984</strain>
    </source>
</reference>
<evidence type="ECO:0000313" key="3">
    <source>
        <dbReference type="Proteomes" id="UP001362999"/>
    </source>
</evidence>
<dbReference type="AlphaFoldDB" id="A0AAW0DCN5"/>
<comment type="caution">
    <text evidence="2">The sequence shown here is derived from an EMBL/GenBank/DDBJ whole genome shotgun (WGS) entry which is preliminary data.</text>
</comment>
<protein>
    <submittedName>
        <fullName evidence="2">Uncharacterized protein</fullName>
    </submittedName>
</protein>
<evidence type="ECO:0000256" key="1">
    <source>
        <dbReference type="SAM" id="MobiDB-lite"/>
    </source>
</evidence>
<sequence>MLDSGWVVLSGSSSTRPFILPLNQLHFNLVLVANHVAYYCVVYIQSSSCCQEVLRFLGIRFAFNRRGAVRCTFRPFDVRTSASQWIWLVDTESMPRRTKPPVYLKLNAESMAFLLEVQRERLFSSRQIHSRSSPQFSICGFVQPERVDLSRLAFNLLRGEEVEGVDRRTARRNDNVGVEGDEESIARTRIFESVETRRRRRDDDGVLMVSTKAGGGGAVGWGATRVLEMEGRGVGFGSRLSKSVETAQRRRSGGRDRAGRRDIHMSAPASRTAGVGQGGVESVAVDRGGESERDGGVSETANVTHLEVWLSGKCGEWSNWVHETKVVRGYAAFMSRAIRVVVAGESWGMGVEVRRRPAGDLKKRVVVNVAKSELANPNPIADGTPLLQLELQPPPTQANLWLLQLYFN</sequence>